<dbReference type="SUPFAM" id="SSF55874">
    <property type="entry name" value="ATPase domain of HSP90 chaperone/DNA topoisomerase II/histidine kinase"/>
    <property type="match status" value="1"/>
</dbReference>
<dbReference type="EC" id="2.7.13.3" evidence="2"/>
<dbReference type="KEGG" id="nva:G3M78_13040"/>
<comment type="catalytic activity">
    <reaction evidence="1">
        <text>ATP + protein L-histidine = ADP + protein N-phospho-L-histidine.</text>
        <dbReference type="EC" id="2.7.13.3"/>
    </reaction>
</comment>
<dbReference type="InterPro" id="IPR003661">
    <property type="entry name" value="HisK_dim/P_dom"/>
</dbReference>
<evidence type="ECO:0000256" key="4">
    <source>
        <dbReference type="ARBA" id="ARBA00022679"/>
    </source>
</evidence>
<proteinExistence type="predicted"/>
<evidence type="ECO:0000256" key="1">
    <source>
        <dbReference type="ARBA" id="ARBA00000085"/>
    </source>
</evidence>
<dbReference type="AlphaFoldDB" id="A0A7T0C4C3"/>
<dbReference type="PROSITE" id="PS50110">
    <property type="entry name" value="RESPONSE_REGULATORY"/>
    <property type="match status" value="2"/>
</dbReference>
<feature type="domain" description="Response regulatory" evidence="14">
    <location>
        <begin position="6"/>
        <end position="122"/>
    </location>
</feature>
<evidence type="ECO:0000256" key="6">
    <source>
        <dbReference type="ARBA" id="ARBA00022777"/>
    </source>
</evidence>
<dbReference type="PRINTS" id="PR00344">
    <property type="entry name" value="BCTRLSENSOR"/>
</dbReference>
<evidence type="ECO:0000259" key="14">
    <source>
        <dbReference type="PROSITE" id="PS50110"/>
    </source>
</evidence>
<feature type="domain" description="Histidine kinase" evidence="13">
    <location>
        <begin position="215"/>
        <end position="436"/>
    </location>
</feature>
<evidence type="ECO:0000256" key="11">
    <source>
        <dbReference type="PROSITE-ProRule" id="PRU00169"/>
    </source>
</evidence>
<dbReference type="PANTHER" id="PTHR45339:SF5">
    <property type="entry name" value="HISTIDINE KINASE"/>
    <property type="match status" value="1"/>
</dbReference>
<dbReference type="InterPro" id="IPR001789">
    <property type="entry name" value="Sig_transdc_resp-reg_receiver"/>
</dbReference>
<evidence type="ECO:0000313" key="15">
    <source>
        <dbReference type="EMBL" id="QPJ66268.1"/>
    </source>
</evidence>
<keyword evidence="5" id="KW-0547">Nucleotide-binding</keyword>
<evidence type="ECO:0000256" key="8">
    <source>
        <dbReference type="ARBA" id="ARBA00023012"/>
    </source>
</evidence>
<keyword evidence="8" id="KW-0902">Two-component regulatory system</keyword>
<feature type="modified residue" description="4-aspartylphosphate" evidence="11">
    <location>
        <position position="55"/>
    </location>
</feature>
<dbReference type="GO" id="GO:0000155">
    <property type="term" value="F:phosphorelay sensor kinase activity"/>
    <property type="evidence" value="ECO:0007669"/>
    <property type="project" value="InterPro"/>
</dbReference>
<dbReference type="Gene3D" id="3.40.50.2300">
    <property type="match status" value="2"/>
</dbReference>
<feature type="coiled-coil region" evidence="12">
    <location>
        <begin position="167"/>
        <end position="205"/>
    </location>
</feature>
<dbReference type="Gene3D" id="1.10.287.130">
    <property type="match status" value="1"/>
</dbReference>
<dbReference type="CDD" id="cd17546">
    <property type="entry name" value="REC_hyHK_CKI1_RcsC-like"/>
    <property type="match status" value="1"/>
</dbReference>
<gene>
    <name evidence="15" type="ORF">G3M78_13040</name>
</gene>
<keyword evidence="12" id="KW-0175">Coiled coil</keyword>
<dbReference type="InterPro" id="IPR003594">
    <property type="entry name" value="HATPase_dom"/>
</dbReference>
<evidence type="ECO:0000256" key="2">
    <source>
        <dbReference type="ARBA" id="ARBA00012438"/>
    </source>
</evidence>
<keyword evidence="7" id="KW-0067">ATP-binding</keyword>
<dbReference type="CDD" id="cd16922">
    <property type="entry name" value="HATPase_EvgS-ArcB-TorS-like"/>
    <property type="match status" value="1"/>
</dbReference>
<dbReference type="Pfam" id="PF00512">
    <property type="entry name" value="HisKA"/>
    <property type="match status" value="1"/>
</dbReference>
<dbReference type="Pfam" id="PF00072">
    <property type="entry name" value="Response_reg"/>
    <property type="match status" value="2"/>
</dbReference>
<keyword evidence="6" id="KW-0418">Kinase</keyword>
<dbReference type="SUPFAM" id="SSF52172">
    <property type="entry name" value="CheY-like"/>
    <property type="match status" value="2"/>
</dbReference>
<evidence type="ECO:0000256" key="9">
    <source>
        <dbReference type="ARBA" id="ARBA00064003"/>
    </source>
</evidence>
<evidence type="ECO:0000313" key="16">
    <source>
        <dbReference type="Proteomes" id="UP000594464"/>
    </source>
</evidence>
<dbReference type="InterPro" id="IPR005467">
    <property type="entry name" value="His_kinase_dom"/>
</dbReference>
<feature type="domain" description="Response regulatory" evidence="14">
    <location>
        <begin position="460"/>
        <end position="576"/>
    </location>
</feature>
<dbReference type="Proteomes" id="UP000594464">
    <property type="component" value="Chromosome"/>
</dbReference>
<dbReference type="Pfam" id="PF02518">
    <property type="entry name" value="HATPase_c"/>
    <property type="match status" value="1"/>
</dbReference>
<name>A0A7T0C4C3_9BACT</name>
<dbReference type="InterPro" id="IPR004358">
    <property type="entry name" value="Sig_transdc_His_kin-like_C"/>
</dbReference>
<feature type="modified residue" description="4-aspartylphosphate" evidence="11">
    <location>
        <position position="509"/>
    </location>
</feature>
<protein>
    <recommendedName>
        <fullName evidence="10">Sensory/regulatory protein RpfC</fullName>
        <ecNumber evidence="2">2.7.13.3</ecNumber>
    </recommendedName>
</protein>
<dbReference type="PANTHER" id="PTHR45339">
    <property type="entry name" value="HYBRID SIGNAL TRANSDUCTION HISTIDINE KINASE J"/>
    <property type="match status" value="1"/>
</dbReference>
<dbReference type="SUPFAM" id="SSF47384">
    <property type="entry name" value="Homodimeric domain of signal transducing histidine kinase"/>
    <property type="match status" value="1"/>
</dbReference>
<dbReference type="SMART" id="SM00387">
    <property type="entry name" value="HATPase_c"/>
    <property type="match status" value="1"/>
</dbReference>
<dbReference type="CDD" id="cd00082">
    <property type="entry name" value="HisKA"/>
    <property type="match status" value="1"/>
</dbReference>
<keyword evidence="3 11" id="KW-0597">Phosphoprotein</keyword>
<dbReference type="FunFam" id="3.30.565.10:FF:000010">
    <property type="entry name" value="Sensor histidine kinase RcsC"/>
    <property type="match status" value="1"/>
</dbReference>
<dbReference type="SMART" id="SM00448">
    <property type="entry name" value="REC"/>
    <property type="match status" value="2"/>
</dbReference>
<keyword evidence="4" id="KW-0808">Transferase</keyword>
<dbReference type="EMBL" id="CP048620">
    <property type="protein sequence ID" value="QPJ66268.1"/>
    <property type="molecule type" value="Genomic_DNA"/>
</dbReference>
<evidence type="ECO:0000256" key="12">
    <source>
        <dbReference type="SAM" id="Coils"/>
    </source>
</evidence>
<reference evidence="16" key="1">
    <citation type="submission" date="2020-02" db="EMBL/GenBank/DDBJ databases">
        <title>Genomic and physiological characterization of two novel Nitrospinaceae genera.</title>
        <authorList>
            <person name="Mueller A.J."/>
            <person name="Jung M.-Y."/>
            <person name="Strachan C.R."/>
            <person name="Herbold C.W."/>
            <person name="Kirkegaard R.H."/>
            <person name="Daims H."/>
        </authorList>
    </citation>
    <scope>NUCLEOTIDE SEQUENCE [LARGE SCALE GENOMIC DNA]</scope>
</reference>
<dbReference type="PROSITE" id="PS50109">
    <property type="entry name" value="HIS_KIN"/>
    <property type="match status" value="1"/>
</dbReference>
<organism evidence="15 16">
    <name type="scientific">Candidatus Nitrohelix vancouverensis</name>
    <dbReference type="NCBI Taxonomy" id="2705534"/>
    <lineage>
        <taxon>Bacteria</taxon>
        <taxon>Pseudomonadati</taxon>
        <taxon>Nitrospinota/Tectimicrobiota group</taxon>
        <taxon>Nitrospinota</taxon>
        <taxon>Nitrospinia</taxon>
        <taxon>Nitrospinales</taxon>
        <taxon>Nitrospinaceae</taxon>
        <taxon>Candidatus Nitrohelix</taxon>
    </lineage>
</organism>
<dbReference type="Gene3D" id="3.30.565.10">
    <property type="entry name" value="Histidine kinase-like ATPase, C-terminal domain"/>
    <property type="match status" value="1"/>
</dbReference>
<comment type="subunit">
    <text evidence="9">At low DSF concentrations, interacts with RpfF.</text>
</comment>
<evidence type="ECO:0000259" key="13">
    <source>
        <dbReference type="PROSITE" id="PS50109"/>
    </source>
</evidence>
<dbReference type="InterPro" id="IPR036890">
    <property type="entry name" value="HATPase_C_sf"/>
</dbReference>
<evidence type="ECO:0000256" key="10">
    <source>
        <dbReference type="ARBA" id="ARBA00068150"/>
    </source>
</evidence>
<evidence type="ECO:0000256" key="7">
    <source>
        <dbReference type="ARBA" id="ARBA00022840"/>
    </source>
</evidence>
<dbReference type="InterPro" id="IPR011006">
    <property type="entry name" value="CheY-like_superfamily"/>
</dbReference>
<evidence type="ECO:0000256" key="5">
    <source>
        <dbReference type="ARBA" id="ARBA00022741"/>
    </source>
</evidence>
<evidence type="ECO:0000256" key="3">
    <source>
        <dbReference type="ARBA" id="ARBA00022553"/>
    </source>
</evidence>
<dbReference type="FunFam" id="1.10.287.130:FF:000002">
    <property type="entry name" value="Two-component osmosensing histidine kinase"/>
    <property type="match status" value="1"/>
</dbReference>
<dbReference type="GO" id="GO:0005524">
    <property type="term" value="F:ATP binding"/>
    <property type="evidence" value="ECO:0007669"/>
    <property type="project" value="UniProtKB-KW"/>
</dbReference>
<dbReference type="SMART" id="SM00388">
    <property type="entry name" value="HisKA"/>
    <property type="match status" value="1"/>
</dbReference>
<accession>A0A7T0C4C3</accession>
<sequence length="671" mass="74431">MNQPIQILAVQNSSAQAIILTNILEKGGYKVRVLNDGQEALDSIIKAPPDLVITDIHTPGLDGFELCASVKDNPATKNLPIIIVTSLTGIDNLLKCLSSGTDYFFTKPYNSQSILPRVKMVLSTQDSKEDKRTTARPFEFEYADKKHSVVSDRRKILNLLLSTYEGAVNQNKELLAAQEALKKTNAELAIQIEEAARARESANLANQSKSIFLANMSHEIRTPMNAILGFAQILKRNASLSPEQKGQLNTIMESGNHLLLLINDILDISKIESGKTELSENDFDLQKLVASIVPMIQMKCEEKGLQWNIEGLGEDPIPVHADETKMRQILINLLGNASKFTDAGSVTLRMVEVESKSDTILAYRFEVIDTGAGMTAETQKKLFQPFQQGDEGIKKGGTGLGLSITKKQIEMMGGELSLESEAGKGARFYFTLQIKKALQTIDAPKTKLTISKVLDSYKVTALVVDDNELNRKVLDIFLRNYGIETIIAVNGQEAIDRYREHRPDLVFMDIHMPVMDGIEATKIIMDEFSADDPKIVCVTTSVFSDLRANYKESGFKYFILKPFSAEILSECLVEILDVEFDFAQDKNEEGEQGTPGLGSFDSASISLPESLLGRMNDALTTYSVTELEKCLEEIKQTGETGARLADALDKHVKEYNFDDIKKFLTRIKTTS</sequence>
<dbReference type="InterPro" id="IPR036097">
    <property type="entry name" value="HisK_dim/P_sf"/>
</dbReference>